<gene>
    <name evidence="10" type="ORF">BXT89_09295</name>
</gene>
<dbReference type="InterPro" id="IPR016339">
    <property type="entry name" value="Hemoglobin_trunc_I"/>
</dbReference>
<dbReference type="STRING" id="254161.SAMN05216256_11637"/>
<evidence type="ECO:0000256" key="9">
    <source>
        <dbReference type="SAM" id="SignalP"/>
    </source>
</evidence>
<evidence type="ECO:0000256" key="7">
    <source>
        <dbReference type="PIRSR" id="PIRSR002030-1"/>
    </source>
</evidence>
<evidence type="ECO:0000256" key="8">
    <source>
        <dbReference type="PIRSR" id="PIRSR601486-1"/>
    </source>
</evidence>
<dbReference type="EMBL" id="MUBC01000017">
    <property type="protein sequence ID" value="ONM44098.1"/>
    <property type="molecule type" value="Genomic_DNA"/>
</dbReference>
<accession>A0A1S8DF86</accession>
<dbReference type="SUPFAM" id="SSF46458">
    <property type="entry name" value="Globin-like"/>
    <property type="match status" value="1"/>
</dbReference>
<evidence type="ECO:0000256" key="4">
    <source>
        <dbReference type="ARBA" id="ARBA00022723"/>
    </source>
</evidence>
<dbReference type="PROSITE" id="PS51257">
    <property type="entry name" value="PROKAR_LIPOPROTEIN"/>
    <property type="match status" value="1"/>
</dbReference>
<keyword evidence="3 6" id="KW-0349">Heme</keyword>
<keyword evidence="9" id="KW-0732">Signal</keyword>
<reference evidence="10 11" key="1">
    <citation type="submission" date="2017-01" db="EMBL/GenBank/DDBJ databases">
        <title>Draft genome sequence of Pseudomonas pachastrellae type strain CCUG 46540T from a deep sea.</title>
        <authorList>
            <person name="Gomila M."/>
            <person name="Mulet M."/>
            <person name="Lalucat J."/>
            <person name="Garcia-Valdes E."/>
        </authorList>
    </citation>
    <scope>NUCLEOTIDE SEQUENCE [LARGE SCALE GENOMIC DNA]</scope>
    <source>
        <strain evidence="10 11">CCUG 46540</strain>
    </source>
</reference>
<keyword evidence="6" id="KW-0561">Oxygen transport</keyword>
<evidence type="ECO:0000256" key="6">
    <source>
        <dbReference type="PIRNR" id="PIRNR002030"/>
    </source>
</evidence>
<feature type="binding site" description="distal binding residue" evidence="8">
    <location>
        <position position="98"/>
    </location>
    <ligand>
        <name>heme</name>
        <dbReference type="ChEBI" id="CHEBI:30413"/>
    </ligand>
    <ligandPart>
        <name>Fe</name>
        <dbReference type="ChEBI" id="CHEBI:18248"/>
    </ligandPart>
</feature>
<dbReference type="Pfam" id="PF01152">
    <property type="entry name" value="Bac_globin"/>
    <property type="match status" value="1"/>
</dbReference>
<keyword evidence="4 6" id="KW-0479">Metal-binding</keyword>
<protein>
    <recommendedName>
        <fullName evidence="6">Group 1 truncated hemoglobin</fullName>
    </recommendedName>
</protein>
<keyword evidence="2 6" id="KW-0813">Transport</keyword>
<dbReference type="RefSeq" id="WP_083726976.1">
    <property type="nucleotide sequence ID" value="NZ_FOUD01000016.1"/>
</dbReference>
<evidence type="ECO:0000256" key="5">
    <source>
        <dbReference type="ARBA" id="ARBA00023004"/>
    </source>
</evidence>
<dbReference type="OrthoDB" id="9795814at2"/>
<dbReference type="Proteomes" id="UP000242847">
    <property type="component" value="Unassembled WGS sequence"/>
</dbReference>
<feature type="binding site" description="proximal binding residue" evidence="7">
    <location>
        <position position="98"/>
    </location>
    <ligand>
        <name>heme</name>
        <dbReference type="ChEBI" id="CHEBI:30413"/>
    </ligand>
    <ligandPart>
        <name>Fe</name>
        <dbReference type="ChEBI" id="CHEBI:18248"/>
    </ligandPart>
</feature>
<name>A0A1S8DF86_9GAMM</name>
<evidence type="ECO:0000256" key="3">
    <source>
        <dbReference type="ARBA" id="ARBA00022617"/>
    </source>
</evidence>
<evidence type="ECO:0000313" key="11">
    <source>
        <dbReference type="Proteomes" id="UP000242847"/>
    </source>
</evidence>
<dbReference type="GO" id="GO:0046872">
    <property type="term" value="F:metal ion binding"/>
    <property type="evidence" value="ECO:0007669"/>
    <property type="project" value="UniProtKB-UniRule"/>
</dbReference>
<dbReference type="GO" id="GO:0020037">
    <property type="term" value="F:heme binding"/>
    <property type="evidence" value="ECO:0007669"/>
    <property type="project" value="InterPro"/>
</dbReference>
<evidence type="ECO:0000256" key="2">
    <source>
        <dbReference type="ARBA" id="ARBA00022448"/>
    </source>
</evidence>
<keyword evidence="5 6" id="KW-0408">Iron</keyword>
<feature type="chain" id="PRO_5010533271" description="Group 1 truncated hemoglobin" evidence="9">
    <location>
        <begin position="23"/>
        <end position="146"/>
    </location>
</feature>
<dbReference type="CDD" id="cd00454">
    <property type="entry name" value="TrHb1_N"/>
    <property type="match status" value="1"/>
</dbReference>
<comment type="cofactor">
    <cofactor evidence="7">
        <name>heme</name>
        <dbReference type="ChEBI" id="CHEBI:30413"/>
    </cofactor>
    <text evidence="7">Binds 1 heme group per subunit.</text>
</comment>
<keyword evidence="11" id="KW-1185">Reference proteome</keyword>
<dbReference type="PIRSF" id="PIRSF002030">
    <property type="entry name" value="Globin_Protozoa/Cyanobacteria"/>
    <property type="match status" value="1"/>
</dbReference>
<dbReference type="Gene3D" id="1.10.490.10">
    <property type="entry name" value="Globins"/>
    <property type="match status" value="1"/>
</dbReference>
<feature type="signal peptide" evidence="9">
    <location>
        <begin position="1"/>
        <end position="22"/>
    </location>
</feature>
<dbReference type="GO" id="GO:0019825">
    <property type="term" value="F:oxygen binding"/>
    <property type="evidence" value="ECO:0007669"/>
    <property type="project" value="InterPro"/>
</dbReference>
<dbReference type="GO" id="GO:0005344">
    <property type="term" value="F:oxygen carrier activity"/>
    <property type="evidence" value="ECO:0007669"/>
    <property type="project" value="UniProtKB-UniRule"/>
</dbReference>
<dbReference type="InterPro" id="IPR009050">
    <property type="entry name" value="Globin-like_sf"/>
</dbReference>
<dbReference type="InterPro" id="IPR001486">
    <property type="entry name" value="Hemoglobin_trunc"/>
</dbReference>
<sequence length="146" mass="16003">MRRQLRATAGVALVLFGLVGCAISPAPENDSLYQAMGGQAGINRVVEGLLYQIADDERIVHHFADTDIVRLQEKLQEQFCVEAGGPCVYSGDSMADVHAGFELTEADFNALVEDLIAAMEAEQLPVTVQNRLLQRLAPMRADIIYR</sequence>
<proteinExistence type="inferred from homology"/>
<comment type="similarity">
    <text evidence="1 6">Belongs to the truncated hemoglobin family. Group I subfamily.</text>
</comment>
<evidence type="ECO:0000313" key="10">
    <source>
        <dbReference type="EMBL" id="ONM44098.1"/>
    </source>
</evidence>
<dbReference type="InterPro" id="IPR012292">
    <property type="entry name" value="Globin/Proto"/>
</dbReference>
<evidence type="ECO:0000256" key="1">
    <source>
        <dbReference type="ARBA" id="ARBA00009660"/>
    </source>
</evidence>
<comment type="caution">
    <text evidence="10">The sequence shown here is derived from an EMBL/GenBank/DDBJ whole genome shotgun (WGS) entry which is preliminary data.</text>
</comment>
<dbReference type="AlphaFoldDB" id="A0A1S8DF86"/>
<organism evidence="10 11">
    <name type="scientific">Halopseudomonas pachastrellae</name>
    <dbReference type="NCBI Taxonomy" id="254161"/>
    <lineage>
        <taxon>Bacteria</taxon>
        <taxon>Pseudomonadati</taxon>
        <taxon>Pseudomonadota</taxon>
        <taxon>Gammaproteobacteria</taxon>
        <taxon>Pseudomonadales</taxon>
        <taxon>Pseudomonadaceae</taxon>
        <taxon>Halopseudomonas</taxon>
    </lineage>
</organism>